<keyword evidence="3" id="KW-0812">Transmembrane</keyword>
<feature type="transmembrane region" description="Helical" evidence="3">
    <location>
        <begin position="400"/>
        <end position="422"/>
    </location>
</feature>
<dbReference type="InterPro" id="IPR034164">
    <property type="entry name" value="Pepsin-like_dom"/>
</dbReference>
<organism evidence="5 6">
    <name type="scientific">Passalora fulva</name>
    <name type="common">Tomato leaf mold</name>
    <name type="synonym">Cladosporium fulvum</name>
    <dbReference type="NCBI Taxonomy" id="5499"/>
    <lineage>
        <taxon>Eukaryota</taxon>
        <taxon>Fungi</taxon>
        <taxon>Dikarya</taxon>
        <taxon>Ascomycota</taxon>
        <taxon>Pezizomycotina</taxon>
        <taxon>Dothideomycetes</taxon>
        <taxon>Dothideomycetidae</taxon>
        <taxon>Mycosphaerellales</taxon>
        <taxon>Mycosphaerellaceae</taxon>
        <taxon>Fulvia</taxon>
    </lineage>
</organism>
<dbReference type="Gene3D" id="2.40.70.10">
    <property type="entry name" value="Acid Proteases"/>
    <property type="match status" value="2"/>
</dbReference>
<name>A0A9Q8PB37_PASFU</name>
<evidence type="ECO:0000313" key="6">
    <source>
        <dbReference type="Proteomes" id="UP000756132"/>
    </source>
</evidence>
<dbReference type="Pfam" id="PF00026">
    <property type="entry name" value="Asp"/>
    <property type="match status" value="1"/>
</dbReference>
<evidence type="ECO:0000256" key="1">
    <source>
        <dbReference type="ARBA" id="ARBA00007447"/>
    </source>
</evidence>
<evidence type="ECO:0000313" key="5">
    <source>
        <dbReference type="EMBL" id="UJO19171.1"/>
    </source>
</evidence>
<reference evidence="5" key="1">
    <citation type="submission" date="2021-12" db="EMBL/GenBank/DDBJ databases">
        <authorList>
            <person name="Zaccaron A."/>
            <person name="Stergiopoulos I."/>
        </authorList>
    </citation>
    <scope>NUCLEOTIDE SEQUENCE</scope>
    <source>
        <strain evidence="5">Race5_Kim</strain>
    </source>
</reference>
<feature type="region of interest" description="Disordered" evidence="2">
    <location>
        <begin position="503"/>
        <end position="553"/>
    </location>
</feature>
<dbReference type="InterPro" id="IPR033121">
    <property type="entry name" value="PEPTIDASE_A1"/>
</dbReference>
<dbReference type="RefSeq" id="XP_047763537.1">
    <property type="nucleotide sequence ID" value="XM_047906894.1"/>
</dbReference>
<dbReference type="PANTHER" id="PTHR47966:SF51">
    <property type="entry name" value="BETA-SITE APP-CLEAVING ENZYME, ISOFORM A-RELATED"/>
    <property type="match status" value="1"/>
</dbReference>
<accession>A0A9Q8PB37</accession>
<dbReference type="GO" id="GO:0000324">
    <property type="term" value="C:fungal-type vacuole"/>
    <property type="evidence" value="ECO:0007669"/>
    <property type="project" value="TreeGrafter"/>
</dbReference>
<dbReference type="EMBL" id="CP090168">
    <property type="protein sequence ID" value="UJO19171.1"/>
    <property type="molecule type" value="Genomic_DNA"/>
</dbReference>
<gene>
    <name evidence="5" type="ORF">CLAFUR5_07746</name>
</gene>
<proteinExistence type="inferred from homology"/>
<dbReference type="CDD" id="cd05471">
    <property type="entry name" value="pepsin_like"/>
    <property type="match status" value="1"/>
</dbReference>
<dbReference type="PROSITE" id="PS51767">
    <property type="entry name" value="PEPTIDASE_A1"/>
    <property type="match status" value="1"/>
</dbReference>
<evidence type="ECO:0000256" key="2">
    <source>
        <dbReference type="SAM" id="MobiDB-lite"/>
    </source>
</evidence>
<dbReference type="GO" id="GO:0006508">
    <property type="term" value="P:proteolysis"/>
    <property type="evidence" value="ECO:0007669"/>
    <property type="project" value="InterPro"/>
</dbReference>
<dbReference type="GeneID" id="71987624"/>
<dbReference type="InterPro" id="IPR021109">
    <property type="entry name" value="Peptidase_aspartic_dom_sf"/>
</dbReference>
<reference evidence="5" key="2">
    <citation type="journal article" date="2022" name="Microb. Genom.">
        <title>A chromosome-scale genome assembly of the tomato pathogen Cladosporium fulvum reveals a compartmentalized genome architecture and the presence of a dispensable chromosome.</title>
        <authorList>
            <person name="Zaccaron A.Z."/>
            <person name="Chen L.H."/>
            <person name="Samaras A."/>
            <person name="Stergiopoulos I."/>
        </authorList>
    </citation>
    <scope>NUCLEOTIDE SEQUENCE</scope>
    <source>
        <strain evidence="5">Race5_Kim</strain>
    </source>
</reference>
<dbReference type="KEGG" id="ffu:CLAFUR5_07746"/>
<dbReference type="AlphaFoldDB" id="A0A9Q8PB37"/>
<dbReference type="OMA" id="YWAYSAG"/>
<dbReference type="OrthoDB" id="4074350at2759"/>
<keyword evidence="6" id="KW-1185">Reference proteome</keyword>
<feature type="domain" description="Peptidase A1" evidence="4">
    <location>
        <begin position="19"/>
        <end position="372"/>
    </location>
</feature>
<dbReference type="Proteomes" id="UP000756132">
    <property type="component" value="Chromosome 6"/>
</dbReference>
<keyword evidence="3" id="KW-0472">Membrane</keyword>
<comment type="similarity">
    <text evidence="1">Belongs to the peptidase A1 family.</text>
</comment>
<dbReference type="SUPFAM" id="SSF50630">
    <property type="entry name" value="Acid proteases"/>
    <property type="match status" value="1"/>
</dbReference>
<dbReference type="GO" id="GO:0004190">
    <property type="term" value="F:aspartic-type endopeptidase activity"/>
    <property type="evidence" value="ECO:0007669"/>
    <property type="project" value="InterPro"/>
</dbReference>
<feature type="compositionally biased region" description="Polar residues" evidence="2">
    <location>
        <begin position="543"/>
        <end position="553"/>
    </location>
</feature>
<keyword evidence="3" id="KW-1133">Transmembrane helix</keyword>
<sequence length="553" mass="60241">MAISVAPSQYWEGNDGPWSTFALQIGSPPQTVRVLPSTSQSSIWVVLPEGCAAEGDPTDCADRRGLLFATNGSTSFDRVGDEYFELPYYEPERDLGYTGNSLVGRDIAILGWDGSTAPLLQDQIITGFAAKQPFLGVLGLTPRPVNITSFVDQRPSPLGTLLADEKVKSSYWAYSAGARYRQPETHASLTFGGYDALRGNVKHVLTAPTGIETGRDLQLAIRSIAIDDDAGRHSAAGLPMYTIIDSTIPEIWLPIDACAAFEHAFGLTWNETVSMYLVNDTHHDTLTAQNASITFTVSDSTDASTSSLNITFPYAAFDMEASFPLAGITDNSSLRYFPLKQAQNESQYVLGRTFLQEAYLAVDYDKSQFHLSKATFPSDAATTDIIVAGSEEESGLSTGAIVGVVIGAVAAVAFMIAFGWWFRRRRRAAKRWSQPTEDKVDGYEHLQQDDEHLSQLPSPELEAGSVVHTKAHPSSQELDGQIANRLKADRSDLKTQELDGEMMVHEAPSGKQDTAEVQGSPMVHEAPVRERPAELWTPPLTEAKNTSDLAELP</sequence>
<protein>
    <recommendedName>
        <fullName evidence="4">Peptidase A1 domain-containing protein</fullName>
    </recommendedName>
</protein>
<dbReference type="InterPro" id="IPR001461">
    <property type="entry name" value="Aspartic_peptidase_A1"/>
</dbReference>
<dbReference type="PRINTS" id="PR00792">
    <property type="entry name" value="PEPSIN"/>
</dbReference>
<evidence type="ECO:0000259" key="4">
    <source>
        <dbReference type="PROSITE" id="PS51767"/>
    </source>
</evidence>
<dbReference type="PANTHER" id="PTHR47966">
    <property type="entry name" value="BETA-SITE APP-CLEAVING ENZYME, ISOFORM A-RELATED"/>
    <property type="match status" value="1"/>
</dbReference>
<evidence type="ECO:0000256" key="3">
    <source>
        <dbReference type="SAM" id="Phobius"/>
    </source>
</evidence>